<dbReference type="GO" id="GO:0006897">
    <property type="term" value="P:endocytosis"/>
    <property type="evidence" value="ECO:0007669"/>
    <property type="project" value="UniProtKB-KW"/>
</dbReference>
<feature type="domain" description="EGF-like" evidence="21">
    <location>
        <begin position="2762"/>
        <end position="2797"/>
    </location>
</feature>
<evidence type="ECO:0000313" key="24">
    <source>
        <dbReference type="Proteomes" id="UP001154329"/>
    </source>
</evidence>
<dbReference type="FunFam" id="2.10.25.10:FF:000014">
    <property type="entry name" value="Latent-transforming growth factor beta-binding protein 3"/>
    <property type="match status" value="3"/>
</dbReference>
<dbReference type="FunFam" id="2.10.25.10:FF:000003">
    <property type="entry name" value="fibrillin-1 isoform X1"/>
    <property type="match status" value="17"/>
</dbReference>
<feature type="domain" description="TB" evidence="22">
    <location>
        <begin position="2173"/>
        <end position="2224"/>
    </location>
</feature>
<feature type="domain" description="EGF-like" evidence="21">
    <location>
        <begin position="1760"/>
        <end position="1801"/>
    </location>
</feature>
<feature type="domain" description="TB" evidence="22">
    <location>
        <begin position="1646"/>
        <end position="1701"/>
    </location>
</feature>
<feature type="domain" description="EGF-like" evidence="21">
    <location>
        <begin position="1559"/>
        <end position="1596"/>
    </location>
</feature>
<evidence type="ECO:0000256" key="3">
    <source>
        <dbReference type="ARBA" id="ARBA00022525"/>
    </source>
</evidence>
<dbReference type="GO" id="GO:0016020">
    <property type="term" value="C:membrane"/>
    <property type="evidence" value="ECO:0007669"/>
    <property type="project" value="UniProtKB-SubCell"/>
</dbReference>
<feature type="domain" description="EGF-like" evidence="21">
    <location>
        <begin position="2236"/>
        <end position="2277"/>
    </location>
</feature>
<evidence type="ECO:0000256" key="15">
    <source>
        <dbReference type="ARBA" id="ARBA00023180"/>
    </source>
</evidence>
<dbReference type="InterPro" id="IPR017878">
    <property type="entry name" value="TB_dom"/>
</dbReference>
<evidence type="ECO:0000256" key="5">
    <source>
        <dbReference type="ARBA" id="ARBA00022536"/>
    </source>
</evidence>
<keyword evidence="8 20" id="KW-0732">Signal</keyword>
<dbReference type="PROSITE" id="PS51364">
    <property type="entry name" value="TB"/>
    <property type="match status" value="9"/>
</dbReference>
<comment type="similarity">
    <text evidence="17">Belongs to the LTBP family.</text>
</comment>
<feature type="domain" description="EGF-like" evidence="21">
    <location>
        <begin position="675"/>
        <end position="716"/>
    </location>
</feature>
<dbReference type="Gene3D" id="3.90.290.10">
    <property type="entry name" value="TGF-beta binding (TB) domain"/>
    <property type="match status" value="9"/>
</dbReference>
<feature type="domain" description="TB" evidence="22">
    <location>
        <begin position="763"/>
        <end position="819"/>
    </location>
</feature>
<dbReference type="FunFam" id="2.10.25.10:FF:000038">
    <property type="entry name" value="Fibrillin 2"/>
    <property type="match status" value="1"/>
</dbReference>
<evidence type="ECO:0000256" key="9">
    <source>
        <dbReference type="ARBA" id="ARBA00022737"/>
    </source>
</evidence>
<feature type="domain" description="EGF-like" evidence="21">
    <location>
        <begin position="252"/>
        <end position="284"/>
    </location>
</feature>
<dbReference type="InterPro" id="IPR050751">
    <property type="entry name" value="ECM_structural_protein"/>
</dbReference>
<feature type="domain" description="TB" evidence="22">
    <location>
        <begin position="440"/>
        <end position="494"/>
    </location>
</feature>
<feature type="domain" description="EGF-like" evidence="21">
    <location>
        <begin position="2520"/>
        <end position="2561"/>
    </location>
</feature>
<feature type="disulfide bond" evidence="18">
    <location>
        <begin position="274"/>
        <end position="283"/>
    </location>
</feature>
<dbReference type="FunFam" id="2.10.25.10:FF:000097">
    <property type="entry name" value="Fibrillin 2"/>
    <property type="match status" value="1"/>
</dbReference>
<feature type="region of interest" description="Disordered" evidence="19">
    <location>
        <begin position="2929"/>
        <end position="2953"/>
    </location>
</feature>
<keyword evidence="24" id="KW-1185">Reference proteome</keyword>
<keyword evidence="7" id="KW-0812">Transmembrane</keyword>
<feature type="disulfide bond" evidence="18">
    <location>
        <begin position="256"/>
        <end position="266"/>
    </location>
</feature>
<feature type="domain" description="EGF-like" evidence="21">
    <location>
        <begin position="1959"/>
        <end position="2000"/>
    </location>
</feature>
<dbReference type="PROSITE" id="PS50026">
    <property type="entry name" value="EGF_3"/>
    <property type="match status" value="38"/>
</dbReference>
<dbReference type="InterPro" id="IPR026823">
    <property type="entry name" value="cEGF"/>
</dbReference>
<feature type="domain" description="EGF-like" evidence="21">
    <location>
        <begin position="1718"/>
        <end position="1755"/>
    </location>
</feature>
<evidence type="ECO:0000259" key="21">
    <source>
        <dbReference type="PROSITE" id="PS50026"/>
    </source>
</evidence>
<feature type="domain" description="TB" evidence="22">
    <location>
        <begin position="2446"/>
        <end position="2509"/>
    </location>
</feature>
<feature type="domain" description="EGF-like" evidence="21">
    <location>
        <begin position="551"/>
        <end position="591"/>
    </location>
</feature>
<dbReference type="SUPFAM" id="SSF57581">
    <property type="entry name" value="TB module/8-cys domain"/>
    <property type="match status" value="9"/>
</dbReference>
<dbReference type="InterPro" id="IPR049883">
    <property type="entry name" value="NOTCH1_EGF-like"/>
</dbReference>
<dbReference type="GO" id="GO:0071944">
    <property type="term" value="C:cell periphery"/>
    <property type="evidence" value="ECO:0007669"/>
    <property type="project" value="UniProtKB-ARBA"/>
</dbReference>
<dbReference type="FunFam" id="2.10.25.10:FF:000804">
    <property type="entry name" value="Fibrillin-1"/>
    <property type="match status" value="1"/>
</dbReference>
<feature type="domain" description="EGF-like" evidence="21">
    <location>
        <begin position="717"/>
        <end position="758"/>
    </location>
</feature>
<feature type="domain" description="EGF-like" evidence="21">
    <location>
        <begin position="2642"/>
        <end position="2684"/>
    </location>
</feature>
<feature type="domain" description="EGF-like" evidence="21">
    <location>
        <begin position="1266"/>
        <end position="1307"/>
    </location>
</feature>
<evidence type="ECO:0000256" key="7">
    <source>
        <dbReference type="ARBA" id="ARBA00022692"/>
    </source>
</evidence>
<gene>
    <name evidence="23" type="ORF">APHIGO_LOCUS1797</name>
</gene>
<feature type="domain" description="EGF-like" evidence="21">
    <location>
        <begin position="1433"/>
        <end position="1473"/>
    </location>
</feature>
<evidence type="ECO:0008006" key="25">
    <source>
        <dbReference type="Google" id="ProtNLM"/>
    </source>
</evidence>
<feature type="region of interest" description="Disordered" evidence="19">
    <location>
        <begin position="110"/>
        <end position="199"/>
    </location>
</feature>
<evidence type="ECO:0000259" key="22">
    <source>
        <dbReference type="PROSITE" id="PS51364"/>
    </source>
</evidence>
<dbReference type="FunFam" id="2.10.25.10:FF:000009">
    <property type="entry name" value="Low-density lipoprotein receptor isoform 1"/>
    <property type="match status" value="1"/>
</dbReference>
<dbReference type="Pfam" id="PF00683">
    <property type="entry name" value="TB"/>
    <property type="match status" value="9"/>
</dbReference>
<dbReference type="InterPro" id="IPR000152">
    <property type="entry name" value="EGF-type_Asp/Asn_hydroxyl_site"/>
</dbReference>
<keyword evidence="10" id="KW-0106">Calcium</keyword>
<evidence type="ECO:0000256" key="13">
    <source>
        <dbReference type="ARBA" id="ARBA00023157"/>
    </source>
</evidence>
<dbReference type="SUPFAM" id="SSF57184">
    <property type="entry name" value="Growth factor receptor domain"/>
    <property type="match status" value="11"/>
</dbReference>
<evidence type="ECO:0000256" key="4">
    <source>
        <dbReference type="ARBA" id="ARBA00022530"/>
    </source>
</evidence>
<dbReference type="GO" id="GO:0005509">
    <property type="term" value="F:calcium ion binding"/>
    <property type="evidence" value="ECO:0007669"/>
    <property type="project" value="InterPro"/>
</dbReference>
<feature type="domain" description="EGF-like" evidence="21">
    <location>
        <begin position="633"/>
        <end position="674"/>
    </location>
</feature>
<proteinExistence type="inferred from homology"/>
<feature type="signal peptide" evidence="20">
    <location>
        <begin position="1"/>
        <end position="24"/>
    </location>
</feature>
<evidence type="ECO:0000256" key="6">
    <source>
        <dbReference type="ARBA" id="ARBA00022583"/>
    </source>
</evidence>
<evidence type="ECO:0000256" key="19">
    <source>
        <dbReference type="SAM" id="MobiDB-lite"/>
    </source>
</evidence>
<dbReference type="FunFam" id="2.10.25.10:FF:000019">
    <property type="entry name" value="latent-transforming growth factor beta-binding protein 1 isoform X2"/>
    <property type="match status" value="1"/>
</dbReference>
<dbReference type="PROSITE" id="PS01187">
    <property type="entry name" value="EGF_CA"/>
    <property type="match status" value="15"/>
</dbReference>
<feature type="domain" description="EGF-like" evidence="21">
    <location>
        <begin position="2127"/>
        <end position="2164"/>
    </location>
</feature>
<reference evidence="23" key="2">
    <citation type="submission" date="2022-10" db="EMBL/GenBank/DDBJ databases">
        <authorList>
            <consortium name="ENA_rothamsted_submissions"/>
            <consortium name="culmorum"/>
            <person name="King R."/>
        </authorList>
    </citation>
    <scope>NUCLEOTIDE SEQUENCE</scope>
</reference>
<feature type="domain" description="EGF-like" evidence="21">
    <location>
        <begin position="1515"/>
        <end position="1552"/>
    </location>
</feature>
<dbReference type="PANTHER" id="PTHR24034">
    <property type="entry name" value="EGF-LIKE DOMAIN-CONTAINING PROTEIN"/>
    <property type="match status" value="1"/>
</dbReference>
<dbReference type="Pfam" id="PF12662">
    <property type="entry name" value="cEGF"/>
    <property type="match status" value="3"/>
</dbReference>
<dbReference type="Proteomes" id="UP001154329">
    <property type="component" value="Chromosome 1"/>
</dbReference>
<feature type="domain" description="TB" evidence="22">
    <location>
        <begin position="962"/>
        <end position="1005"/>
    </location>
</feature>
<dbReference type="SMART" id="SM00179">
    <property type="entry name" value="EGF_CA"/>
    <property type="match status" value="45"/>
</dbReference>
<keyword evidence="6" id="KW-0254">Endocytosis</keyword>
<dbReference type="PROSITE" id="PS01186">
    <property type="entry name" value="EGF_2"/>
    <property type="match status" value="22"/>
</dbReference>
<evidence type="ECO:0000256" key="17">
    <source>
        <dbReference type="ARBA" id="ARBA00038081"/>
    </source>
</evidence>
<dbReference type="FunFam" id="2.10.25.10:FF:000071">
    <property type="entry name" value="Fibrillin 2"/>
    <property type="match status" value="1"/>
</dbReference>
<keyword evidence="16" id="KW-0340">Growth factor binding</keyword>
<dbReference type="GO" id="GO:0048731">
    <property type="term" value="P:system development"/>
    <property type="evidence" value="ECO:0007669"/>
    <property type="project" value="UniProtKB-ARBA"/>
</dbReference>
<dbReference type="FunFam" id="2.10.25.10:FF:000096">
    <property type="entry name" value="Putative fibrillin 2"/>
    <property type="match status" value="1"/>
</dbReference>
<dbReference type="Pfam" id="PF14670">
    <property type="entry name" value="FXa_inhibition"/>
    <property type="match status" value="1"/>
</dbReference>
<keyword evidence="4" id="KW-0272">Extracellular matrix</keyword>
<keyword evidence="13 18" id="KW-1015">Disulfide bond</keyword>
<keyword evidence="12" id="KW-0472">Membrane</keyword>
<dbReference type="Gene3D" id="2.10.25.10">
    <property type="entry name" value="Laminin"/>
    <property type="match status" value="45"/>
</dbReference>
<evidence type="ECO:0000256" key="10">
    <source>
        <dbReference type="ARBA" id="ARBA00022837"/>
    </source>
</evidence>
<dbReference type="InterPro" id="IPR036773">
    <property type="entry name" value="TB_dom_sf"/>
</dbReference>
<evidence type="ECO:0000256" key="1">
    <source>
        <dbReference type="ARBA" id="ARBA00004479"/>
    </source>
</evidence>
<feature type="domain" description="EGF-like" evidence="21">
    <location>
        <begin position="1601"/>
        <end position="1637"/>
    </location>
</feature>
<feature type="domain" description="EGF-like" evidence="21">
    <location>
        <begin position="1874"/>
        <end position="1915"/>
    </location>
</feature>
<feature type="domain" description="TB" evidence="22">
    <location>
        <begin position="290"/>
        <end position="330"/>
    </location>
</feature>
<organism evidence="23 24">
    <name type="scientific">Aphis gossypii</name>
    <name type="common">Cotton aphid</name>
    <dbReference type="NCBI Taxonomy" id="80765"/>
    <lineage>
        <taxon>Eukaryota</taxon>
        <taxon>Metazoa</taxon>
        <taxon>Ecdysozoa</taxon>
        <taxon>Arthropoda</taxon>
        <taxon>Hexapoda</taxon>
        <taxon>Insecta</taxon>
        <taxon>Pterygota</taxon>
        <taxon>Neoptera</taxon>
        <taxon>Paraneoptera</taxon>
        <taxon>Hemiptera</taxon>
        <taxon>Sternorrhyncha</taxon>
        <taxon>Aphidomorpha</taxon>
        <taxon>Aphidoidea</taxon>
        <taxon>Aphididae</taxon>
        <taxon>Aphidini</taxon>
        <taxon>Aphis</taxon>
        <taxon>Aphis</taxon>
    </lineage>
</organism>
<feature type="domain" description="TB" evidence="22">
    <location>
        <begin position="1070"/>
        <end position="1129"/>
    </location>
</feature>
<dbReference type="Pfam" id="PF12947">
    <property type="entry name" value="EGF_3"/>
    <property type="match status" value="2"/>
</dbReference>
<dbReference type="SUPFAM" id="SSF57196">
    <property type="entry name" value="EGF/Laminin"/>
    <property type="match status" value="12"/>
</dbReference>
<feature type="domain" description="EGF-like" evidence="21">
    <location>
        <begin position="351"/>
        <end position="392"/>
    </location>
</feature>
<dbReference type="FunFam" id="2.10.25.10:FF:000017">
    <property type="entry name" value="latent-transforming growth factor beta-binding protein 4 isoform X1"/>
    <property type="match status" value="1"/>
</dbReference>
<dbReference type="FunFam" id="2.10.25.10:FF:000653">
    <property type="entry name" value="Putative Fibrillin-1"/>
    <property type="match status" value="1"/>
</dbReference>
<feature type="domain" description="EGF-like" evidence="21">
    <location>
        <begin position="831"/>
        <end position="868"/>
    </location>
</feature>
<feature type="domain" description="EGF-like" evidence="21">
    <location>
        <begin position="873"/>
        <end position="914"/>
    </location>
</feature>
<evidence type="ECO:0000256" key="14">
    <source>
        <dbReference type="ARBA" id="ARBA00023170"/>
    </source>
</evidence>
<evidence type="ECO:0000313" key="23">
    <source>
        <dbReference type="EMBL" id="CAH1711938.1"/>
    </source>
</evidence>
<dbReference type="FunFam" id="2.10.25.10:FF:000240">
    <property type="entry name" value="Vitamin K-dependent protein S"/>
    <property type="match status" value="1"/>
</dbReference>
<feature type="domain" description="EGF-like" evidence="21">
    <location>
        <begin position="2001"/>
        <end position="2038"/>
    </location>
</feature>
<feature type="domain" description="EGF-like" evidence="21">
    <location>
        <begin position="2400"/>
        <end position="2441"/>
    </location>
</feature>
<dbReference type="InterPro" id="IPR024731">
    <property type="entry name" value="NELL2-like_EGF"/>
</dbReference>
<feature type="domain" description="EGF-like" evidence="21">
    <location>
        <begin position="2603"/>
        <end position="2641"/>
    </location>
</feature>
<dbReference type="CDD" id="cd00054">
    <property type="entry name" value="EGF_CA"/>
    <property type="match status" value="22"/>
</dbReference>
<feature type="domain" description="EGF-like" evidence="21">
    <location>
        <begin position="2319"/>
        <end position="2359"/>
    </location>
</feature>
<dbReference type="EMBL" id="OU899034">
    <property type="protein sequence ID" value="CAH1711938.1"/>
    <property type="molecule type" value="Genomic_DNA"/>
</dbReference>
<evidence type="ECO:0000256" key="8">
    <source>
        <dbReference type="ARBA" id="ARBA00022729"/>
    </source>
</evidence>
<dbReference type="InterPro" id="IPR001881">
    <property type="entry name" value="EGF-like_Ca-bd_dom"/>
</dbReference>
<evidence type="ECO:0000256" key="12">
    <source>
        <dbReference type="ARBA" id="ARBA00023136"/>
    </source>
</evidence>
<dbReference type="PANTHER" id="PTHR24034:SF140">
    <property type="entry name" value="LATENT-TRANSFORMING GROWTH FACTOR BETA-BINDING PROTEIN 1"/>
    <property type="match status" value="1"/>
</dbReference>
<dbReference type="Pfam" id="PF07645">
    <property type="entry name" value="EGF_CA"/>
    <property type="match status" value="34"/>
</dbReference>
<dbReference type="InterPro" id="IPR018097">
    <property type="entry name" value="EGF_Ca-bd_CS"/>
</dbReference>
<dbReference type="FunFam" id="2.10.25.10:FF:000005">
    <property type="entry name" value="Fibrillin 2"/>
    <property type="match status" value="3"/>
</dbReference>
<dbReference type="PIRSF" id="PIRSF036312">
    <property type="entry name" value="Fibrillin"/>
    <property type="match status" value="1"/>
</dbReference>
<evidence type="ECO:0000256" key="18">
    <source>
        <dbReference type="PROSITE-ProRule" id="PRU00076"/>
    </source>
</evidence>
<feature type="domain" description="EGF-like" evidence="21">
    <location>
        <begin position="1916"/>
        <end position="1958"/>
    </location>
</feature>
<dbReference type="InterPro" id="IPR000742">
    <property type="entry name" value="EGF"/>
</dbReference>
<feature type="domain" description="EGF-like" evidence="21">
    <location>
        <begin position="1023"/>
        <end position="1065"/>
    </location>
</feature>
<keyword evidence="11" id="KW-1133">Transmembrane helix</keyword>
<feature type="domain" description="EGF-like" evidence="21">
    <location>
        <begin position="915"/>
        <end position="957"/>
    </location>
</feature>
<reference evidence="23" key="1">
    <citation type="submission" date="2022-02" db="EMBL/GenBank/DDBJ databases">
        <authorList>
            <person name="King R."/>
        </authorList>
    </citation>
    <scope>NUCLEOTIDE SEQUENCE</scope>
</reference>
<dbReference type="InterPro" id="IPR013032">
    <property type="entry name" value="EGF-like_CS"/>
</dbReference>
<evidence type="ECO:0000256" key="20">
    <source>
        <dbReference type="SAM" id="SignalP"/>
    </source>
</evidence>
<feature type="domain" description="EGF-like" evidence="21">
    <location>
        <begin position="1474"/>
        <end position="1514"/>
    </location>
</feature>
<name>A0A9P0IQP9_APHGO</name>
<dbReference type="PROSITE" id="PS00010">
    <property type="entry name" value="ASX_HYDROXYL"/>
    <property type="match status" value="41"/>
</dbReference>
<feature type="domain" description="EGF-like" evidence="21">
    <location>
        <begin position="592"/>
        <end position="628"/>
    </location>
</feature>
<keyword evidence="3" id="KW-0964">Secreted</keyword>
<dbReference type="SMART" id="SM00181">
    <property type="entry name" value="EGF"/>
    <property type="match status" value="47"/>
</dbReference>
<feature type="domain" description="EGF-like" evidence="21">
    <location>
        <begin position="1140"/>
        <end position="1177"/>
    </location>
</feature>
<dbReference type="InterPro" id="IPR009030">
    <property type="entry name" value="Growth_fac_rcpt_cys_sf"/>
</dbReference>
<evidence type="ECO:0000256" key="11">
    <source>
        <dbReference type="ARBA" id="ARBA00022989"/>
    </source>
</evidence>
<feature type="domain" description="EGF-like" evidence="21">
    <location>
        <begin position="506"/>
        <end position="544"/>
    </location>
</feature>
<keyword evidence="15" id="KW-0325">Glycoprotein</keyword>
<comment type="subcellular location">
    <subcellularLocation>
        <location evidence="1">Membrane</location>
        <topology evidence="1">Single-pass type I membrane protein</topology>
    </subcellularLocation>
    <subcellularLocation>
        <location evidence="2">Secreted</location>
        <location evidence="2">Extracellular space</location>
        <location evidence="2">Extracellular matrix</location>
    </subcellularLocation>
</comment>
<evidence type="ECO:0000256" key="2">
    <source>
        <dbReference type="ARBA" id="ARBA00004498"/>
    </source>
</evidence>
<dbReference type="FunFam" id="2.10.25.10:FF:000002">
    <property type="entry name" value="Latent-transforming growth factor beta-binding protein 3"/>
    <property type="match status" value="1"/>
</dbReference>
<comment type="caution">
    <text evidence="18">Lacks conserved residue(s) required for the propagation of feature annotation.</text>
</comment>
<feature type="compositionally biased region" description="Gly residues" evidence="19">
    <location>
        <begin position="140"/>
        <end position="176"/>
    </location>
</feature>
<sequence length="3074" mass="330542">MTAQTARLVATACCVLAVAVFAAAQPPAINSADPGTDSARLTPVGGPNVCRSRFRNYCCPGWSLKHATGLCIVPVCNRPCNGGRCIKPNMCLCDEGSVRSACLPDDLRDSYNKDDEQLRSPQTSAPDRYGKPPSVVGNNGITGSGNNGGGSSSGSGGSNGNGGNNNGINGSGGGNNGRNYGNGVTSNNGDSASRDVGGGNISSVLSTRVATTTANSNAVASRNACKYPCLNGGTCQGSVCTCRQGYAGENCGDPICRDGCLNGGRCIGPDRCACVYGYAGRKCEADYRIGPCYTRVINDMCQGQLEGVVCTKQLCCATIGLAWGHPCEQCSLSYDCDIGFLKNLHSNQCIDIDECEAIPGICKGGACVNSVGSFKCVCPEGRVHNQVTNVCDDENECKRGDPNICQDGYCVNTDSSYYCICKQGFVPTTDRKGCINTQQGQCYTRIASSQDCSDPLPMKLSKKDCCCGKDMGKGWGSTCEQCPLQGMAEYVKLCLGGKANQTVLNLVDECGLRPEICGSGGKCIDTVDGYACECFTGFTKSRHEESQVCEDINECAQQGICNNGQCINTPGSFICSCPPGYDLASDGKHCIDHNECEKNGMCANGKCLNVQGSFQCRCKSGFIMSQTGHSCIDVDECYENPKICLNGKCRNTPGSYICECQPGYTVSPDGTFCTDINECEIRPDLCSNGKCVNTEGSYKCVCDSGYRLTPDRQNCIDIDECSNNGGPCQNGKCINMAGSYRCECQDGFNLGLDGRTCLDTLRDLCYANYQQGSCLQPLNAPMSKSSCCCSYGVLGQTPGWGSSCSKCPSPDSVEFKVLCPQGSGMTYNGDDINECAQNPAVCSNGACENTIGNYRCICNSGYEVDDTGKICKDINECDMDDTICNGGQCRNTPGSFQCTCPVGTVLNSESQACQDVDECDELGLNACVAGQCINTVGSFECECPPGTILDSTGRVCLDNRRGSCWTRLTGGRCENNLMQLTLKSDCCCSIGLAWGSPCEPCKPEDCGGECNKGYVSVGKICRDINECELSPGICRGGGTCVNTEGSFTCVCPPGLTLDTTGTVCLDVREEKCYTDFKHGSGVNPLDGIYPKCICCCSTIGKAWGGGIEGSLGRSETCPRRGTPAFTELCPKGPGFIDRKDINECIEFPGICSNGRCKNTMGGFTCKCSQGYTLDESGIRCVDIDECNIMHGVCGDGECQNIPGSFVCKCKDGYETSQLMQVCMDIDECERTPGLCRGGTCRNTPGSYKCECPPGHELSADKQSCKDIDECSRTSGICSNGVCENMMGTYQCVCDDGYRQTDQKFYCEDIDECEINNGGCSSICINVPGSYMCTCKIGFNLLADKRTCADINECEENPRICNGGQCNNTIGSFLCSCSDGLLKGADGSSCIDINECNDKDVCGNGVCSNTIGSFSCRCEEGYSAKLDSGPTCTDEDECEMGTHRCDLNAACINNPGSYSCRCQDGFTGNGYNCMDINECLTNNGGCDQNAQCINEEGSFKCVCDDGFRGDGYSCIDIDECTEDSTLCENGHCLNYPGSFRCECEMGFINPDDKNERSCNDINECNMFNNLCVYGTCENIFGTFRCECSGGYQLDNTGGNCTDVNECESPQACLYGECINNEGNYTCKCPPNYQLVPAGNACVDKREGRCYMEVENRDGQRICHHEMGSAVSKATCCCSVGKAWGSRCESCPEVETEEYKTLCPGGTGYRPNPTTVILEDVNECEEHDNLCTNGHCTNTFGSYMCSCNEGYRLDNTSTFCYDVNECDENPDVCGVGFCSNEVGTYRCDCPDGYMLLPNGKECVDMRKDNCFLNYTNGQCSVPMSNSQTRMICCCSMGQAWGLPCQPCPASSTKEYLLLCGSRPGLIMNPMTNRTEEIDECTLMPNMCNHGTCVNTPGSFHCSCDSGYVYDANSHQCIDDNECLRIPTPCRGIAQCVNTPGSFECQCPEGYKLGSTARECVDVDECNERDGICRDGECTNLDGSFQCICHNGYALTAARDTCVDVDECSRHQNVCNNGTCLNTVGSFKCSCFDGFKLSHNNDCIDVDECRMMPFLCRNGRCRNTIGGFSCECTSGYVLSTDGQHCRDIDECTEIPDTCPQPGRCQNLMGSFLCTCPPGYRLSAAKNSCLDINECQEMPGICDGGTCMNTDGGVICDCPEGFVLSSNGMKCIDTRQDHCYDKFLSGNCLAPRKQRITEKECCCSMGGGWGKLCTACPKPGSDAFAKLCPEGVGRGDKGEDLNECDFMTNPCDGGECINTDGSYRCECPAGYVLDSTGKKCVDENECKINVNICGNGTCTNLQGGFECICADGFAPGPTQVCEDVNECLEMSNQCAFRCHNVPGSFRCICPYGYALAPDGRHCQDVDECLTPANNCKFACKNLIGSFACICPEGYAQVGSDECRDINECAENPNACQNGYCVNLPGTYKCDCYDGFKTSYDGKQCIDSRVGFCYRHLLNGRCINHGGGGGGNVTGSVAYRSVTKADCCCSMAAAWGPQCQPCPTPSSDSFRQLCLESGYTIDGQDINECETLPDLCANGRCINTLGSYRCSCNKAFKVDHTGTHCNDVNECLFNPSPCEMSCQNLEGGYACGCPAGFVLNPDNTTCRDLDECTTGQHICQQLCINTHGSYKCGCQPGYRQIGDHCTDIDECRQEPNLCPSPGNCVNTLGSYRCMCPKQYKLDSTGTRCVDPKQLQSKNQQNECFGLDCNQNGPGNNNNNNNNNYNNNNNGCHDQQSSQNGTSGANGNSHCGCPKGFRKSGYRGECVDINECLDSPCDANLNCINTPGGYQCVCANGQIYDPQHGALQGCNGRPSLSQHGGIGISGGSGGSGVGCYGSPCAFGCTPYGQGGFSCGCPAGYQRIGQGHCLSTISPLTIGSNNGPPDLGDIPTFPIEPELYPKSSGGKIISTEGCFSCKINGDGRLRHRRTTNVSSEIMTSDQNDDRSMKIHKHRHHRDDGAHKTIRMRMSDAKRNTRILKLLPAVKENYTYFVVPTGDSTNKFRIKRNSKGIWGLHFRRNPRKPGKYHLAIDGQRTAADGQIERQKASDFARQIDRVWKLKPVNCFHYIILNRKMYTNRSN</sequence>
<keyword evidence="9" id="KW-0677">Repeat</keyword>
<feature type="domain" description="TB" evidence="22">
    <location>
        <begin position="1806"/>
        <end position="1857"/>
    </location>
</feature>
<feature type="domain" description="EGF-like" evidence="21">
    <location>
        <begin position="2278"/>
        <end position="2318"/>
    </location>
</feature>
<dbReference type="FunFam" id="2.10.25.10:FF:000125">
    <property type="entry name" value="Neurogenic locus notch protein-like"/>
    <property type="match status" value="1"/>
</dbReference>
<feature type="domain" description="EGF-like" evidence="21">
    <location>
        <begin position="2042"/>
        <end position="2083"/>
    </location>
</feature>
<dbReference type="GO" id="GO:0019838">
    <property type="term" value="F:growth factor binding"/>
    <property type="evidence" value="ECO:0007669"/>
    <property type="project" value="UniProtKB-KW"/>
</dbReference>
<protein>
    <recommendedName>
        <fullName evidence="25">Fibrillin-2</fullName>
    </recommendedName>
</protein>
<evidence type="ECO:0000256" key="16">
    <source>
        <dbReference type="ARBA" id="ARBA00023183"/>
    </source>
</evidence>
<accession>A0A9P0IQP9</accession>
<feature type="domain" description="EGF-like" evidence="21">
    <location>
        <begin position="1391"/>
        <end position="1432"/>
    </location>
</feature>
<keyword evidence="5 18" id="KW-0245">EGF-like domain</keyword>
<dbReference type="FunFam" id="2.10.25.10:FF:000010">
    <property type="entry name" value="Pro-epidermal growth factor"/>
    <property type="match status" value="1"/>
</dbReference>
<feature type="domain" description="EGF-like" evidence="21">
    <location>
        <begin position="2084"/>
        <end position="2122"/>
    </location>
</feature>
<keyword evidence="14" id="KW-0675">Receptor</keyword>
<dbReference type="PROSITE" id="PS00022">
    <property type="entry name" value="EGF_1"/>
    <property type="match status" value="1"/>
</dbReference>
<feature type="chain" id="PRO_5040138670" description="Fibrillin-2" evidence="20">
    <location>
        <begin position="25"/>
        <end position="3074"/>
    </location>
</feature>
<feature type="domain" description="EGF-like" evidence="21">
    <location>
        <begin position="1224"/>
        <end position="1265"/>
    </location>
</feature>
<dbReference type="Pfam" id="PF12661">
    <property type="entry name" value="hEGF"/>
    <property type="match status" value="1"/>
</dbReference>